<keyword evidence="13" id="KW-0969">Cilium</keyword>
<dbReference type="GO" id="GO:0009306">
    <property type="term" value="P:protein secretion"/>
    <property type="evidence" value="ECO:0007669"/>
    <property type="project" value="InterPro"/>
</dbReference>
<keyword evidence="13" id="KW-0966">Cell projection</keyword>
<dbReference type="GO" id="GO:0005886">
    <property type="term" value="C:plasma membrane"/>
    <property type="evidence" value="ECO:0007669"/>
    <property type="project" value="UniProtKB-SubCell"/>
</dbReference>
<evidence type="ECO:0000313" key="14">
    <source>
        <dbReference type="Proteomes" id="UP000248066"/>
    </source>
</evidence>
<comment type="similarity">
    <text evidence="2 12">Belongs to the type III secretion exporter family.</text>
</comment>
<evidence type="ECO:0000256" key="7">
    <source>
        <dbReference type="ARBA" id="ARBA00022795"/>
    </source>
</evidence>
<evidence type="ECO:0000313" key="13">
    <source>
        <dbReference type="EMBL" id="PYZ98032.1"/>
    </source>
</evidence>
<name>A0A2W0HLQ5_9BACI</name>
<evidence type="ECO:0000256" key="11">
    <source>
        <dbReference type="ARBA" id="ARBA00023225"/>
    </source>
</evidence>
<dbReference type="InterPro" id="IPR029025">
    <property type="entry name" value="T3SS_substrate_exporter_C"/>
</dbReference>
<feature type="transmembrane region" description="Helical" evidence="12">
    <location>
        <begin position="101"/>
        <end position="122"/>
    </location>
</feature>
<dbReference type="GO" id="GO:0044780">
    <property type="term" value="P:bacterial-type flagellum assembly"/>
    <property type="evidence" value="ECO:0007669"/>
    <property type="project" value="InterPro"/>
</dbReference>
<accession>A0A2W0HLQ5</accession>
<feature type="transmembrane region" description="Helical" evidence="12">
    <location>
        <begin position="38"/>
        <end position="60"/>
    </location>
</feature>
<reference evidence="13 14" key="1">
    <citation type="submission" date="2017-10" db="EMBL/GenBank/DDBJ databases">
        <title>Bacillus sp. nov., a halophilic bacterium isolated from a Yangshapao Lake.</title>
        <authorList>
            <person name="Wang H."/>
        </authorList>
    </citation>
    <scope>NUCLEOTIDE SEQUENCE [LARGE SCALE GENOMIC DNA]</scope>
    <source>
        <strain evidence="13 14">YSP-3</strain>
    </source>
</reference>
<evidence type="ECO:0000256" key="9">
    <source>
        <dbReference type="ARBA" id="ARBA00022989"/>
    </source>
</evidence>
<dbReference type="EMBL" id="PDOF01000001">
    <property type="protein sequence ID" value="PYZ98032.1"/>
    <property type="molecule type" value="Genomic_DNA"/>
</dbReference>
<gene>
    <name evidence="12 13" type="primary">flhB</name>
    <name evidence="13" type="ORF">CR205_05400</name>
</gene>
<keyword evidence="4 12" id="KW-0813">Transport</keyword>
<feature type="transmembrane region" description="Helical" evidence="12">
    <location>
        <begin position="155"/>
        <end position="173"/>
    </location>
</feature>
<dbReference type="OrthoDB" id="9807950at2"/>
<dbReference type="Gene3D" id="6.10.250.2080">
    <property type="match status" value="1"/>
</dbReference>
<evidence type="ECO:0000256" key="5">
    <source>
        <dbReference type="ARBA" id="ARBA00022475"/>
    </source>
</evidence>
<keyword evidence="11 12" id="KW-1006">Bacterial flagellum protein export</keyword>
<dbReference type="Pfam" id="PF01312">
    <property type="entry name" value="Bac_export_2"/>
    <property type="match status" value="1"/>
</dbReference>
<protein>
    <recommendedName>
        <fullName evidence="3 12">Flagellar biosynthetic protein FlhB</fullName>
    </recommendedName>
</protein>
<evidence type="ECO:0000256" key="8">
    <source>
        <dbReference type="ARBA" id="ARBA00022927"/>
    </source>
</evidence>
<dbReference type="Proteomes" id="UP000248066">
    <property type="component" value="Unassembled WGS sequence"/>
</dbReference>
<dbReference type="SUPFAM" id="SSF160544">
    <property type="entry name" value="EscU C-terminal domain-like"/>
    <property type="match status" value="1"/>
</dbReference>
<dbReference type="PANTHER" id="PTHR30531:SF12">
    <property type="entry name" value="FLAGELLAR BIOSYNTHETIC PROTEIN FLHB"/>
    <property type="match status" value="1"/>
</dbReference>
<evidence type="ECO:0000256" key="10">
    <source>
        <dbReference type="ARBA" id="ARBA00023136"/>
    </source>
</evidence>
<evidence type="ECO:0000256" key="6">
    <source>
        <dbReference type="ARBA" id="ARBA00022692"/>
    </source>
</evidence>
<proteinExistence type="inferred from homology"/>
<sequence>MYIKPDLQFFSQEKTEQATPKKKLDSRRKGQVAKSTDVNTAFILVFVFLCLWFAGSFAAAEIFTIGQYTFTNLLTLELTPGNVEALFLDLLKQVAVITGPFMAAAVLAAVLGNYLQVGFLFAPETIKLKLSKINPISGFKRIYSVRALVEFLKSMLKITLVGLVTFAVILFAMDDILKLSLYSVGDSVRFVGNLTIIMGLAAAFLLVFLSILDYLYQKYDHEKNIRMSKQEVKDEHKKAEGDPLIRSRVKEKQRQLATSRMMQEVPKADVIITNPTHYAIALKYEEGRMGAPVVTARGVDFVALKLIGIAKHNQVPTVENRPLARALYGRAEIGDQVPEELFKAVAEVLAYVYRLEKKV</sequence>
<dbReference type="FunFam" id="3.40.1690.10:FF:000001">
    <property type="entry name" value="Flagellar biosynthetic protein FlhB"/>
    <property type="match status" value="1"/>
</dbReference>
<keyword evidence="9 12" id="KW-1133">Transmembrane helix</keyword>
<dbReference type="AlphaFoldDB" id="A0A2W0HLQ5"/>
<dbReference type="RefSeq" id="WP_110517702.1">
    <property type="nucleotide sequence ID" value="NZ_PDOF01000001.1"/>
</dbReference>
<dbReference type="InterPro" id="IPR006135">
    <property type="entry name" value="T3SS_substrate_exporter"/>
</dbReference>
<keyword evidence="10 12" id="KW-0472">Membrane</keyword>
<dbReference type="PANTHER" id="PTHR30531">
    <property type="entry name" value="FLAGELLAR BIOSYNTHETIC PROTEIN FLHB"/>
    <property type="match status" value="1"/>
</dbReference>
<evidence type="ECO:0000256" key="12">
    <source>
        <dbReference type="RuleBase" id="RU364091"/>
    </source>
</evidence>
<keyword evidence="14" id="KW-1185">Reference proteome</keyword>
<keyword evidence="13" id="KW-0282">Flagellum</keyword>
<keyword evidence="6 12" id="KW-0812">Transmembrane</keyword>
<evidence type="ECO:0000256" key="1">
    <source>
        <dbReference type="ARBA" id="ARBA00004651"/>
    </source>
</evidence>
<keyword evidence="7 12" id="KW-1005">Bacterial flagellum biogenesis</keyword>
<feature type="transmembrane region" description="Helical" evidence="12">
    <location>
        <begin position="193"/>
        <end position="216"/>
    </location>
</feature>
<keyword evidence="8 12" id="KW-0653">Protein transport</keyword>
<evidence type="ECO:0000256" key="2">
    <source>
        <dbReference type="ARBA" id="ARBA00010690"/>
    </source>
</evidence>
<comment type="function">
    <text evidence="12">Required for formation of the rod structure in the basal body of the flagellar apparatus. Together with FliI and FliH, may constitute the export apparatus of flagellin.</text>
</comment>
<organism evidence="13 14">
    <name type="scientific">Alteribacter lacisalsi</name>
    <dbReference type="NCBI Taxonomy" id="2045244"/>
    <lineage>
        <taxon>Bacteria</taxon>
        <taxon>Bacillati</taxon>
        <taxon>Bacillota</taxon>
        <taxon>Bacilli</taxon>
        <taxon>Bacillales</taxon>
        <taxon>Bacillaceae</taxon>
        <taxon>Alteribacter</taxon>
    </lineage>
</organism>
<comment type="caution">
    <text evidence="13">The sequence shown here is derived from an EMBL/GenBank/DDBJ whole genome shotgun (WGS) entry which is preliminary data.</text>
</comment>
<evidence type="ECO:0000256" key="4">
    <source>
        <dbReference type="ARBA" id="ARBA00022448"/>
    </source>
</evidence>
<evidence type="ECO:0000256" key="3">
    <source>
        <dbReference type="ARBA" id="ARBA00021622"/>
    </source>
</evidence>
<dbReference type="InterPro" id="IPR006136">
    <property type="entry name" value="FlhB"/>
</dbReference>
<comment type="subcellular location">
    <subcellularLocation>
        <location evidence="1">Cell membrane</location>
        <topology evidence="1">Multi-pass membrane protein</topology>
    </subcellularLocation>
</comment>
<dbReference type="NCBIfam" id="TIGR00328">
    <property type="entry name" value="flhB"/>
    <property type="match status" value="1"/>
</dbReference>
<dbReference type="Gene3D" id="3.40.1690.10">
    <property type="entry name" value="secretion proteins EscU"/>
    <property type="match status" value="1"/>
</dbReference>
<dbReference type="PRINTS" id="PR00950">
    <property type="entry name" value="TYPE3IMSPROT"/>
</dbReference>
<keyword evidence="5 12" id="KW-1003">Cell membrane</keyword>